<dbReference type="InterPro" id="IPR026906">
    <property type="entry name" value="LRR_5"/>
</dbReference>
<name>L7FP51_ENTIV</name>
<dbReference type="GeneID" id="14893528"/>
<sequence>NSQSVWELPKSVTEYLLTATNITNNDIIKYNVDVKYVQTMKLHEVYKTIFSNNFLSLKILEIDNCSDVLFDEKTTFPKLTELYVRWSKLLVFRGKFDEHMLTFASFIYSSSISIKKMFYSKRRVVFLCCDEIIFYDQKHELLETIMECSSKIMCIYDGKVATSGITDYYSSYDFLKCFILHYFISFSSNLFIDNNKFVLRNDSNNSLAISRDFMDSKCELPMFYKYNNEMCMIKYVRYFEVKAGYGDFSVGVFDQDNWADFQNEPIGSNKYSIGFHSNIWSLYSEYLYKNGNEIDYGDGDNFVNSVDKVNVVGCGVYKTWNNQNVVFFTLNGHFVGRCKADFINFGAAVCIANTSHFEVNDGQNENFLFNPLFFFSHLERQYMVTVSKYFKTAGDFATISLVCKKYKEILYDLNENYVHLPLECFQYFKALKTVNVWSHKEFQDIFNYYLKSEKPLPKFVIWFPVTYDYAKEFEGQNIVFKTICYTSSDFDKYGSNIPNNECGIAALNDDDDVTCDNQNVIKINTKVLQIRSFVIPDNVTMLGLLAFNSFTNLCDIKMSKNLRKIGAGAFTNCISLTSIVLPENLKQIEMLAFQNCKQLSKIELSSSLTYLGIAAFNNCEKLEEIELPEQLDYLNEGVFSHCVSLTKIVIPKSVSFIGRFCFFNCGFVHFSEINLKVNTLSFGCFACCKSLVKIDLPETVTSLEDDCFYGCEKLETLVLPSRLESIGRSCFLKCEKLINVKVPKTVKTIKENAFPINTNIILDK</sequence>
<dbReference type="EMBL" id="KB206203">
    <property type="protein sequence ID" value="ELP94523.1"/>
    <property type="molecule type" value="Genomic_DNA"/>
</dbReference>
<dbReference type="RefSeq" id="XP_004261294.1">
    <property type="nucleotide sequence ID" value="XM_004261246.1"/>
</dbReference>
<evidence type="ECO:0000313" key="2">
    <source>
        <dbReference type="Proteomes" id="UP000014680"/>
    </source>
</evidence>
<feature type="non-terminal residue" evidence="1">
    <location>
        <position position="1"/>
    </location>
</feature>
<dbReference type="Pfam" id="PF13306">
    <property type="entry name" value="LRR_5"/>
    <property type="match status" value="1"/>
</dbReference>
<reference evidence="1 2" key="1">
    <citation type="submission" date="2012-10" db="EMBL/GenBank/DDBJ databases">
        <authorList>
            <person name="Zafar N."/>
            <person name="Inman J."/>
            <person name="Hall N."/>
            <person name="Lorenzi H."/>
            <person name="Caler E."/>
        </authorList>
    </citation>
    <scope>NUCLEOTIDE SEQUENCE [LARGE SCALE GENOMIC DNA]</scope>
    <source>
        <strain evidence="1 2">IP1</strain>
    </source>
</reference>
<protein>
    <recommendedName>
        <fullName evidence="3">Leucine rich repeat containing protein BspA family protein</fullName>
    </recommendedName>
</protein>
<dbReference type="Gene3D" id="3.80.10.10">
    <property type="entry name" value="Ribonuclease Inhibitor"/>
    <property type="match status" value="2"/>
</dbReference>
<dbReference type="PANTHER" id="PTHR45661:SF3">
    <property type="entry name" value="IG-LIKE DOMAIN-CONTAINING PROTEIN"/>
    <property type="match status" value="1"/>
</dbReference>
<dbReference type="Gene3D" id="2.60.120.920">
    <property type="match status" value="1"/>
</dbReference>
<accession>L7FP51</accession>
<dbReference type="InterPro" id="IPR032675">
    <property type="entry name" value="LRR_dom_sf"/>
</dbReference>
<dbReference type="VEuPathDB" id="AmoebaDB:EIN_116240"/>
<dbReference type="AlphaFoldDB" id="L7FP51"/>
<dbReference type="PANTHER" id="PTHR45661">
    <property type="entry name" value="SURFACE ANTIGEN"/>
    <property type="match status" value="1"/>
</dbReference>
<dbReference type="InterPro" id="IPR043136">
    <property type="entry name" value="B30.2/SPRY_sf"/>
</dbReference>
<evidence type="ECO:0008006" key="3">
    <source>
        <dbReference type="Google" id="ProtNLM"/>
    </source>
</evidence>
<dbReference type="SUPFAM" id="SSF52058">
    <property type="entry name" value="L domain-like"/>
    <property type="match status" value="2"/>
</dbReference>
<evidence type="ECO:0000313" key="1">
    <source>
        <dbReference type="EMBL" id="ELP94523.1"/>
    </source>
</evidence>
<dbReference type="KEGG" id="eiv:EIN_116240"/>
<dbReference type="Proteomes" id="UP000014680">
    <property type="component" value="Unassembled WGS sequence"/>
</dbReference>
<dbReference type="InterPro" id="IPR053139">
    <property type="entry name" value="Surface_bspA-like"/>
</dbReference>
<keyword evidence="2" id="KW-1185">Reference proteome</keyword>
<dbReference type="OrthoDB" id="2018313at2759"/>
<proteinExistence type="predicted"/>
<organism evidence="1 2">
    <name type="scientific">Entamoeba invadens IP1</name>
    <dbReference type="NCBI Taxonomy" id="370355"/>
    <lineage>
        <taxon>Eukaryota</taxon>
        <taxon>Amoebozoa</taxon>
        <taxon>Evosea</taxon>
        <taxon>Archamoebae</taxon>
        <taxon>Mastigamoebida</taxon>
        <taxon>Entamoebidae</taxon>
        <taxon>Entamoeba</taxon>
    </lineage>
</organism>
<gene>
    <name evidence="1" type="ORF">EIN_116240</name>
</gene>